<sequence length="118" mass="13310">MRWYLGVTRRFISPPPTEPAMVYHHRGHTEEALLVLHSLPLLEGAMVGGEVSHAGEPSHMVEPARDRAPRGRRARRRPTAETMTRVEDSDEVRNVPEPTVLDLPPEQTPDPEPDQPLQ</sequence>
<evidence type="ECO:0000313" key="3">
    <source>
        <dbReference type="Proteomes" id="UP000825729"/>
    </source>
</evidence>
<organism evidence="2 3">
    <name type="scientific">Aristolochia fimbriata</name>
    <name type="common">White veined hardy Dutchman's pipe vine</name>
    <dbReference type="NCBI Taxonomy" id="158543"/>
    <lineage>
        <taxon>Eukaryota</taxon>
        <taxon>Viridiplantae</taxon>
        <taxon>Streptophyta</taxon>
        <taxon>Embryophyta</taxon>
        <taxon>Tracheophyta</taxon>
        <taxon>Spermatophyta</taxon>
        <taxon>Magnoliopsida</taxon>
        <taxon>Magnoliidae</taxon>
        <taxon>Piperales</taxon>
        <taxon>Aristolochiaceae</taxon>
        <taxon>Aristolochia</taxon>
    </lineage>
</organism>
<feature type="region of interest" description="Disordered" evidence="1">
    <location>
        <begin position="51"/>
        <end position="118"/>
    </location>
</feature>
<feature type="compositionally biased region" description="Acidic residues" evidence="1">
    <location>
        <begin position="109"/>
        <end position="118"/>
    </location>
</feature>
<proteinExistence type="predicted"/>
<evidence type="ECO:0000313" key="2">
    <source>
        <dbReference type="EMBL" id="KAG9458291.1"/>
    </source>
</evidence>
<keyword evidence="3" id="KW-1185">Reference proteome</keyword>
<comment type="caution">
    <text evidence="2">The sequence shown here is derived from an EMBL/GenBank/DDBJ whole genome shotgun (WGS) entry which is preliminary data.</text>
</comment>
<name>A0AAV7FDZ2_ARIFI</name>
<feature type="compositionally biased region" description="Basic and acidic residues" evidence="1">
    <location>
        <begin position="84"/>
        <end position="94"/>
    </location>
</feature>
<accession>A0AAV7FDZ2</accession>
<protein>
    <submittedName>
        <fullName evidence="2">Uncharacterized protein</fullName>
    </submittedName>
</protein>
<dbReference type="Proteomes" id="UP000825729">
    <property type="component" value="Unassembled WGS sequence"/>
</dbReference>
<gene>
    <name evidence="2" type="ORF">H6P81_002799</name>
</gene>
<evidence type="ECO:0000256" key="1">
    <source>
        <dbReference type="SAM" id="MobiDB-lite"/>
    </source>
</evidence>
<reference evidence="2 3" key="1">
    <citation type="submission" date="2021-07" db="EMBL/GenBank/DDBJ databases">
        <title>The Aristolochia fimbriata genome: insights into angiosperm evolution, floral development and chemical biosynthesis.</title>
        <authorList>
            <person name="Jiao Y."/>
        </authorList>
    </citation>
    <scope>NUCLEOTIDE SEQUENCE [LARGE SCALE GENOMIC DNA]</scope>
    <source>
        <strain evidence="2">IBCAS-2021</strain>
        <tissue evidence="2">Leaf</tissue>
    </source>
</reference>
<dbReference type="AlphaFoldDB" id="A0AAV7FDZ2"/>
<dbReference type="EMBL" id="JAINDJ010000002">
    <property type="protein sequence ID" value="KAG9458291.1"/>
    <property type="molecule type" value="Genomic_DNA"/>
</dbReference>